<dbReference type="Proteomes" id="UP000017836">
    <property type="component" value="Unassembled WGS sequence"/>
</dbReference>
<keyword evidence="3" id="KW-1185">Reference proteome</keyword>
<name>W1PLU3_AMBTC</name>
<reference evidence="3" key="1">
    <citation type="journal article" date="2013" name="Science">
        <title>The Amborella genome and the evolution of flowering plants.</title>
        <authorList>
            <consortium name="Amborella Genome Project"/>
        </authorList>
    </citation>
    <scope>NUCLEOTIDE SEQUENCE [LARGE SCALE GENOMIC DNA]</scope>
</reference>
<dbReference type="HOGENOM" id="CLU_895297_0_0_1"/>
<feature type="region of interest" description="Disordered" evidence="1">
    <location>
        <begin position="61"/>
        <end position="81"/>
    </location>
</feature>
<protein>
    <submittedName>
        <fullName evidence="2">Uncharacterized protein</fullName>
    </submittedName>
</protein>
<proteinExistence type="predicted"/>
<evidence type="ECO:0000256" key="1">
    <source>
        <dbReference type="SAM" id="MobiDB-lite"/>
    </source>
</evidence>
<gene>
    <name evidence="2" type="ORF">AMTR_s00160p00078150</name>
</gene>
<dbReference type="AlphaFoldDB" id="W1PLU3"/>
<evidence type="ECO:0000313" key="3">
    <source>
        <dbReference type="Proteomes" id="UP000017836"/>
    </source>
</evidence>
<dbReference type="EMBL" id="KI392724">
    <property type="protein sequence ID" value="ERN10997.1"/>
    <property type="molecule type" value="Genomic_DNA"/>
</dbReference>
<accession>W1PLU3</accession>
<evidence type="ECO:0000313" key="2">
    <source>
        <dbReference type="EMBL" id="ERN10997.1"/>
    </source>
</evidence>
<organism evidence="2 3">
    <name type="scientific">Amborella trichopoda</name>
    <dbReference type="NCBI Taxonomy" id="13333"/>
    <lineage>
        <taxon>Eukaryota</taxon>
        <taxon>Viridiplantae</taxon>
        <taxon>Streptophyta</taxon>
        <taxon>Embryophyta</taxon>
        <taxon>Tracheophyta</taxon>
        <taxon>Spermatophyta</taxon>
        <taxon>Magnoliopsida</taxon>
        <taxon>Amborellales</taxon>
        <taxon>Amborellaceae</taxon>
        <taxon>Amborella</taxon>
    </lineage>
</organism>
<dbReference type="Gramene" id="ERN10997">
    <property type="protein sequence ID" value="ERN10997"/>
    <property type="gene ID" value="AMTR_s00160p00078150"/>
</dbReference>
<sequence>MCPLPSPVSQLSPIQRVHIPRVILLYPPHLSLPFSIHPQHSSTSTILGIFRSRHCFASSPPPSALSKHISQPNPSPSSPNSIPIPQVWLPLTSEISDRLLSLRNSFIGSFSPQRNDTKGLAKWLQRVFNTPQEIAVGNLIILVASENRDLIPDLLHVHCNSLSYPIRVSIQDSNCWTVVQTFKFAPKFAPSNPDGPHCSHDQTSRLPYALLLSPVIHLNIPCLIMTQNSGPSNMSPTPNLPRTQQFPAFNPFDLSPSSCDVPSPPSPPFIKASINEQNIPSVHEVHTFSCVPPHNPLPIPLINSRLSLEPS</sequence>